<dbReference type="Gene3D" id="3.40.50.1460">
    <property type="match status" value="1"/>
</dbReference>
<evidence type="ECO:0000313" key="4">
    <source>
        <dbReference type="Proteomes" id="UP000325255"/>
    </source>
</evidence>
<dbReference type="InterPro" id="IPR036366">
    <property type="entry name" value="PGBDSf"/>
</dbReference>
<dbReference type="InterPro" id="IPR002477">
    <property type="entry name" value="Peptidoglycan-bd-like"/>
</dbReference>
<dbReference type="SUPFAM" id="SSF52129">
    <property type="entry name" value="Caspase-like"/>
    <property type="match status" value="1"/>
</dbReference>
<reference evidence="3 4" key="1">
    <citation type="submission" date="2019-09" db="EMBL/GenBank/DDBJ databases">
        <title>Genome sequence of Rhodovastum atsumiense, a diverse member of the Acetobacteraceae family of non-sulfur purple photosynthetic bacteria.</title>
        <authorList>
            <person name="Meyer T."/>
            <person name="Kyndt J."/>
        </authorList>
    </citation>
    <scope>NUCLEOTIDE SEQUENCE [LARGE SCALE GENOMIC DNA]</scope>
    <source>
        <strain evidence="3 4">DSM 21279</strain>
    </source>
</reference>
<sequence>MVPFAPAAAADRGIALLIGNDVYAGHPQHSGCRPAVQALRERLRQDGFTVMERLDAPAVALRAALDDFAAQRADGGTGAALIYVCGAAAAEGQRLFVLPADTDLQKPLRPETQGIIVQALLNALDGSGGTLVAELGLPPDDNAAAALAVLRRRLPSGLHMALWTGPGAGLGALGQGARPDAGWDAFARALPRPEHGEVLLLPPPAPPAPPAPPIATAPPAPEPAAPPATAAAPPLSPRDARVSRLQAALAREGSDPGPIDGILGPRTQAAIRDFQARIGDPPTGVPTPSQVSRLLNAPEATP</sequence>
<dbReference type="Pfam" id="PF01471">
    <property type="entry name" value="PG_binding_1"/>
    <property type="match status" value="1"/>
</dbReference>
<dbReference type="Gene3D" id="1.10.101.10">
    <property type="entry name" value="PGBD-like superfamily/PGBD"/>
    <property type="match status" value="1"/>
</dbReference>
<feature type="compositionally biased region" description="Pro residues" evidence="1">
    <location>
        <begin position="201"/>
        <end position="226"/>
    </location>
</feature>
<dbReference type="SUPFAM" id="SSF47090">
    <property type="entry name" value="PGBD-like"/>
    <property type="match status" value="1"/>
</dbReference>
<feature type="region of interest" description="Disordered" evidence="1">
    <location>
        <begin position="196"/>
        <end position="302"/>
    </location>
</feature>
<accession>A0A5M6IWN9</accession>
<dbReference type="GO" id="GO:0004197">
    <property type="term" value="F:cysteine-type endopeptidase activity"/>
    <property type="evidence" value="ECO:0007669"/>
    <property type="project" value="InterPro"/>
</dbReference>
<dbReference type="Pfam" id="PF00656">
    <property type="entry name" value="Peptidase_C14"/>
    <property type="match status" value="1"/>
</dbReference>
<name>A0A5M6IWN9_9PROT</name>
<keyword evidence="4" id="KW-1185">Reference proteome</keyword>
<dbReference type="OrthoDB" id="9799970at2"/>
<dbReference type="GO" id="GO:0006508">
    <property type="term" value="P:proteolysis"/>
    <property type="evidence" value="ECO:0007669"/>
    <property type="project" value="InterPro"/>
</dbReference>
<evidence type="ECO:0000313" key="3">
    <source>
        <dbReference type="EMBL" id="KAA5612733.1"/>
    </source>
</evidence>
<evidence type="ECO:0000259" key="2">
    <source>
        <dbReference type="PROSITE" id="PS50208"/>
    </source>
</evidence>
<gene>
    <name evidence="3" type="ORF">F1189_08335</name>
</gene>
<dbReference type="Proteomes" id="UP000325255">
    <property type="component" value="Unassembled WGS sequence"/>
</dbReference>
<dbReference type="RefSeq" id="WP_150040266.1">
    <property type="nucleotide sequence ID" value="NZ_OW485601.1"/>
</dbReference>
<dbReference type="EMBL" id="VWPK01000010">
    <property type="protein sequence ID" value="KAA5612733.1"/>
    <property type="molecule type" value="Genomic_DNA"/>
</dbReference>
<dbReference type="InterPro" id="IPR001309">
    <property type="entry name" value="Pept_C14_p20"/>
</dbReference>
<feature type="domain" description="Caspase family p20" evidence="2">
    <location>
        <begin position="11"/>
        <end position="84"/>
    </location>
</feature>
<protein>
    <recommendedName>
        <fullName evidence="2">Caspase family p20 domain-containing protein</fullName>
    </recommendedName>
</protein>
<dbReference type="PROSITE" id="PS50208">
    <property type="entry name" value="CASPASE_P20"/>
    <property type="match status" value="1"/>
</dbReference>
<dbReference type="InterPro" id="IPR036365">
    <property type="entry name" value="PGBD-like_sf"/>
</dbReference>
<dbReference type="InterPro" id="IPR011600">
    <property type="entry name" value="Pept_C14_caspase"/>
</dbReference>
<proteinExistence type="predicted"/>
<comment type="caution">
    <text evidence="3">The sequence shown here is derived from an EMBL/GenBank/DDBJ whole genome shotgun (WGS) entry which is preliminary data.</text>
</comment>
<dbReference type="AlphaFoldDB" id="A0A5M6IWN9"/>
<dbReference type="InterPro" id="IPR029030">
    <property type="entry name" value="Caspase-like_dom_sf"/>
</dbReference>
<organism evidence="3 4">
    <name type="scientific">Rhodovastum atsumiense</name>
    <dbReference type="NCBI Taxonomy" id="504468"/>
    <lineage>
        <taxon>Bacteria</taxon>
        <taxon>Pseudomonadati</taxon>
        <taxon>Pseudomonadota</taxon>
        <taxon>Alphaproteobacteria</taxon>
        <taxon>Acetobacterales</taxon>
        <taxon>Acetobacteraceae</taxon>
        <taxon>Rhodovastum</taxon>
    </lineage>
</organism>
<evidence type="ECO:0000256" key="1">
    <source>
        <dbReference type="SAM" id="MobiDB-lite"/>
    </source>
</evidence>